<keyword evidence="1" id="KW-0479">Metal-binding</keyword>
<evidence type="ECO:0000313" key="7">
    <source>
        <dbReference type="EMBL" id="KAJ5339607.1"/>
    </source>
</evidence>
<protein>
    <recommendedName>
        <fullName evidence="6">C2H2-type domain-containing protein</fullName>
    </recommendedName>
</protein>
<accession>A0A9W9UG09</accession>
<reference evidence="7" key="1">
    <citation type="submission" date="2022-12" db="EMBL/GenBank/DDBJ databases">
        <authorList>
            <person name="Petersen C."/>
        </authorList>
    </citation>
    <scope>NUCLEOTIDE SEQUENCE</scope>
    <source>
        <strain evidence="7">IBT 35673</strain>
        <strain evidence="8">IBT 35675</strain>
    </source>
</reference>
<dbReference type="SMART" id="SM00355">
    <property type="entry name" value="ZnF_C2H2"/>
    <property type="match status" value="4"/>
</dbReference>
<dbReference type="Proteomes" id="UP001147695">
    <property type="component" value="Unassembled WGS sequence"/>
</dbReference>
<dbReference type="EMBL" id="JAPZBR010000008">
    <property type="protein sequence ID" value="KAJ5342439.1"/>
    <property type="molecule type" value="Genomic_DNA"/>
</dbReference>
<evidence type="ECO:0000256" key="2">
    <source>
        <dbReference type="ARBA" id="ARBA00022737"/>
    </source>
</evidence>
<proteinExistence type="predicted"/>
<gene>
    <name evidence="7" type="ORF">N7452_006335</name>
    <name evidence="8" type="ORF">N7541_011563</name>
</gene>
<dbReference type="InterPro" id="IPR013087">
    <property type="entry name" value="Znf_C2H2_type"/>
</dbReference>
<dbReference type="PROSITE" id="PS50157">
    <property type="entry name" value="ZINC_FINGER_C2H2_2"/>
    <property type="match status" value="2"/>
</dbReference>
<dbReference type="GO" id="GO:0008270">
    <property type="term" value="F:zinc ion binding"/>
    <property type="evidence" value="ECO:0007669"/>
    <property type="project" value="UniProtKB-KW"/>
</dbReference>
<feature type="domain" description="C2H2-type" evidence="6">
    <location>
        <begin position="176"/>
        <end position="200"/>
    </location>
</feature>
<keyword evidence="4" id="KW-0862">Zinc</keyword>
<evidence type="ECO:0000313" key="9">
    <source>
        <dbReference type="Proteomes" id="UP001147695"/>
    </source>
</evidence>
<keyword evidence="2" id="KW-0677">Repeat</keyword>
<evidence type="ECO:0000313" key="8">
    <source>
        <dbReference type="EMBL" id="KAJ5342439.1"/>
    </source>
</evidence>
<reference evidence="7" key="2">
    <citation type="journal article" date="2023" name="IMA Fungus">
        <title>Comparative genomic study of the Penicillium genus elucidates a diverse pangenome and 15 lateral gene transfer events.</title>
        <authorList>
            <person name="Petersen C."/>
            <person name="Sorensen T."/>
            <person name="Nielsen M.R."/>
            <person name="Sondergaard T.E."/>
            <person name="Sorensen J.L."/>
            <person name="Fitzpatrick D.A."/>
            <person name="Frisvad J.C."/>
            <person name="Nielsen K.L."/>
        </authorList>
    </citation>
    <scope>NUCLEOTIDE SEQUENCE</scope>
    <source>
        <strain evidence="7">IBT 35673</strain>
        <strain evidence="8">IBT 35675</strain>
    </source>
</reference>
<keyword evidence="3 5" id="KW-0863">Zinc-finger</keyword>
<dbReference type="SUPFAM" id="SSF57667">
    <property type="entry name" value="beta-beta-alpha zinc fingers"/>
    <property type="match status" value="2"/>
</dbReference>
<dbReference type="InterPro" id="IPR036236">
    <property type="entry name" value="Znf_C2H2_sf"/>
</dbReference>
<feature type="domain" description="C2H2-type" evidence="6">
    <location>
        <begin position="4"/>
        <end position="33"/>
    </location>
</feature>
<name>A0A9W9UG09_PENBR</name>
<evidence type="ECO:0000313" key="10">
    <source>
        <dbReference type="Proteomes" id="UP001148299"/>
    </source>
</evidence>
<dbReference type="Gene3D" id="3.30.160.60">
    <property type="entry name" value="Classic Zinc Finger"/>
    <property type="match status" value="1"/>
</dbReference>
<evidence type="ECO:0000256" key="3">
    <source>
        <dbReference type="ARBA" id="ARBA00022771"/>
    </source>
</evidence>
<dbReference type="Proteomes" id="UP001148299">
    <property type="component" value="Unassembled WGS sequence"/>
</dbReference>
<sequence length="266" mass="30758">MAPFQCRACPQAFPHREILDEHETNTGHYRNRYPCLMCPAAFFTQDEAEDHMDVFGHFEYKCESCGIHFRESGHLKMVRITLLGHSDRTVLLTTIWHLESNVHKPLIHQCPFCPEMFGTPSAVAHHLESNCCPIATWEDVEHLHGILRSIDKEGVFTLPKPVNRPLPRYVSHNDFHKCLICDRVFKRENGLMAHLQSPVHRPIIYRCIHDREHCDKKGFVTLAAFYNHLESGACGRLDFEFVEEFHNILADAAMVQRPLYFADLAV</sequence>
<keyword evidence="10" id="KW-1185">Reference proteome</keyword>
<dbReference type="PANTHER" id="PTHR24379">
    <property type="entry name" value="KRAB AND ZINC FINGER DOMAIN-CONTAINING"/>
    <property type="match status" value="1"/>
</dbReference>
<dbReference type="OrthoDB" id="6077919at2759"/>
<evidence type="ECO:0000256" key="5">
    <source>
        <dbReference type="PROSITE-ProRule" id="PRU00042"/>
    </source>
</evidence>
<organism evidence="7 9">
    <name type="scientific">Penicillium brevicompactum</name>
    <dbReference type="NCBI Taxonomy" id="5074"/>
    <lineage>
        <taxon>Eukaryota</taxon>
        <taxon>Fungi</taxon>
        <taxon>Dikarya</taxon>
        <taxon>Ascomycota</taxon>
        <taxon>Pezizomycotina</taxon>
        <taxon>Eurotiomycetes</taxon>
        <taxon>Eurotiomycetidae</taxon>
        <taxon>Eurotiales</taxon>
        <taxon>Aspergillaceae</taxon>
        <taxon>Penicillium</taxon>
    </lineage>
</organism>
<dbReference type="PANTHER" id="PTHR24379:SF121">
    <property type="entry name" value="C2H2-TYPE DOMAIN-CONTAINING PROTEIN"/>
    <property type="match status" value="1"/>
</dbReference>
<evidence type="ECO:0000256" key="4">
    <source>
        <dbReference type="ARBA" id="ARBA00022833"/>
    </source>
</evidence>
<dbReference type="PROSITE" id="PS00028">
    <property type="entry name" value="ZINC_FINGER_C2H2_1"/>
    <property type="match status" value="3"/>
</dbReference>
<dbReference type="EMBL" id="JAPZBQ010000003">
    <property type="protein sequence ID" value="KAJ5339607.1"/>
    <property type="molecule type" value="Genomic_DNA"/>
</dbReference>
<dbReference type="Pfam" id="PF12874">
    <property type="entry name" value="zf-met"/>
    <property type="match status" value="1"/>
</dbReference>
<evidence type="ECO:0000256" key="1">
    <source>
        <dbReference type="ARBA" id="ARBA00022723"/>
    </source>
</evidence>
<dbReference type="AlphaFoldDB" id="A0A9W9UG09"/>
<evidence type="ECO:0000259" key="6">
    <source>
        <dbReference type="PROSITE" id="PS50157"/>
    </source>
</evidence>
<comment type="caution">
    <text evidence="7">The sequence shown here is derived from an EMBL/GenBank/DDBJ whole genome shotgun (WGS) entry which is preliminary data.</text>
</comment>